<organism evidence="2 3">
    <name type="scientific">Exiguobacterium profundum</name>
    <dbReference type="NCBI Taxonomy" id="307643"/>
    <lineage>
        <taxon>Bacteria</taxon>
        <taxon>Bacillati</taxon>
        <taxon>Bacillota</taxon>
        <taxon>Bacilli</taxon>
        <taxon>Bacillales</taxon>
        <taxon>Bacillales Family XII. Incertae Sedis</taxon>
        <taxon>Exiguobacterium</taxon>
    </lineage>
</organism>
<evidence type="ECO:0000313" key="3">
    <source>
        <dbReference type="Proteomes" id="UP001219957"/>
    </source>
</evidence>
<dbReference type="Proteomes" id="UP001219957">
    <property type="component" value="Chromosome"/>
</dbReference>
<accession>A0ABY8B177</accession>
<dbReference type="Gene3D" id="2.60.120.380">
    <property type="match status" value="3"/>
</dbReference>
<dbReference type="EMBL" id="CP109617">
    <property type="protein sequence ID" value="WED55886.1"/>
    <property type="molecule type" value="Genomic_DNA"/>
</dbReference>
<feature type="domain" description="Bacterial Ig" evidence="1">
    <location>
        <begin position="385"/>
        <end position="453"/>
    </location>
</feature>
<gene>
    <name evidence="2" type="ORF">OE059_03235</name>
</gene>
<dbReference type="SUPFAM" id="SSF89260">
    <property type="entry name" value="Collagen-binding domain"/>
    <property type="match status" value="2"/>
</dbReference>
<reference evidence="2 3" key="1">
    <citation type="submission" date="2022-10" db="EMBL/GenBank/DDBJ databases">
        <title>Complete genome sequence of Exiguobacterium profundum TSS-3 isolated from an extremely saline-alkaline spring located in Ixtapa, Chiapas-Mexico.</title>
        <authorList>
            <person name="Rincon-Rosales R."/>
            <person name="Rogel M.A."/>
            <person name="Rincon-Molina C.I."/>
            <person name="Guerrero G."/>
            <person name="Manzano-Gomez L.A."/>
            <person name="Lopez-Lopez A."/>
            <person name="Rincon Molina F.A."/>
            <person name="Martinez-Romero E."/>
        </authorList>
    </citation>
    <scope>NUCLEOTIDE SEQUENCE [LARGE SCALE GENOMIC DNA]</scope>
    <source>
        <strain evidence="2 3">TSS-3</strain>
    </source>
</reference>
<dbReference type="Pfam" id="PF17936">
    <property type="entry name" value="Big_6"/>
    <property type="match status" value="1"/>
</dbReference>
<protein>
    <submittedName>
        <fullName evidence="2">Ig-like domain-containing protein</fullName>
    </submittedName>
</protein>
<evidence type="ECO:0000313" key="2">
    <source>
        <dbReference type="EMBL" id="WED55886.1"/>
    </source>
</evidence>
<dbReference type="InterPro" id="IPR041498">
    <property type="entry name" value="Big_6"/>
</dbReference>
<dbReference type="Gene3D" id="2.60.40.10">
    <property type="entry name" value="Immunoglobulins"/>
    <property type="match status" value="1"/>
</dbReference>
<dbReference type="InterPro" id="IPR013783">
    <property type="entry name" value="Ig-like_fold"/>
</dbReference>
<sequence>MKQLMKTWISSMLGELLILATITPVSAETGVGILPINGTVSGELTESDSSKIYNLTLEEAGRFTIDVTSSLSNRAYIEFVDEYNDTVYSDALYGSAETPAREVTSIDLEKGNYQFMIYDDYGKDDVGKFKISTRFSPMKTNDQEPNNGTAQAQNLAFGKKTLGYLSEQDRIDVYRVELTKAGRLYFDFTSSVENRAYFQLTDDYNNSIFSKAVYGTWNNPGKYAPYIDLEPGTYYVHIYDDYGYDDTGKYELTSSFVPALNQEMEPNNGTVEAKVFPFYQTRTGFLSWNDYIDVYKIVIPKTSRVSIDLTSYVANRAIVELLDDENNRVASEYLYGSSKAPSRYKENLTLNKGTYYLSIYDDYSHDDTGKYKLRVTSSHLLPVLSINKVTARSTKVSGKTEKGATVTMTIGKKSYKRTADAKGNYSFSISKQKAGTSIKISSKNKYGSSVKTMKVSK</sequence>
<dbReference type="RefSeq" id="WP_275060345.1">
    <property type="nucleotide sequence ID" value="NZ_CP109617.1"/>
</dbReference>
<keyword evidence="3" id="KW-1185">Reference proteome</keyword>
<name>A0ABY8B177_9BACL</name>
<proteinExistence type="predicted"/>
<evidence type="ECO:0000259" key="1">
    <source>
        <dbReference type="Pfam" id="PF17936"/>
    </source>
</evidence>